<evidence type="ECO:0000259" key="3">
    <source>
        <dbReference type="Pfam" id="PF22936"/>
    </source>
</evidence>
<reference evidence="4 5" key="1">
    <citation type="journal article" date="2018" name="PLoS Genet.">
        <title>Population sequencing reveals clonal diversity and ancestral inbreeding in the grapevine cultivar Chardonnay.</title>
        <authorList>
            <person name="Roach M.J."/>
            <person name="Johnson D.L."/>
            <person name="Bohlmann J."/>
            <person name="van Vuuren H.J."/>
            <person name="Jones S.J."/>
            <person name="Pretorius I.S."/>
            <person name="Schmidt S.A."/>
            <person name="Borneman A.R."/>
        </authorList>
    </citation>
    <scope>NUCLEOTIDE SEQUENCE [LARGE SCALE GENOMIC DNA]</scope>
    <source>
        <strain evidence="5">cv. Chardonnay</strain>
        <tissue evidence="4">Leaf</tissue>
    </source>
</reference>
<sequence length="722" mass="82270">MEPHQEGASIGRPPFLTGENYSHWKVRMQYFLKMQSEKIWNTVEFGWSPPKVLDREGRPTNIIKPKLEWDRNENEASENNARAMYSIFNAISTDEFRRIATCTSAKEAWDILQVTHEGTNAMKVSKLQMLTSRFETIRMDDHETFGEFNAKLMDTVNSSFNLGEPISNSKVVRKILRSLPERFRAKVTAIEESKDVDSLKIDELVGSLQTFEMTLVSPRKAKGIALKAIKEESLSSESEDDEKMSEAFAASVNEEPLLKEASSESSESSDSNDDDMSFDTAYETLYKECLSLKQEQVKWKASKKILTNEEKCDVLKSEIQMFKDELSLRKEELHPSSKRLNELINSGRKSFDKRGLGFLGENATPSSSKTVFVKPCEKESPKKTQSQIKFHCNHCGKTGLTFDRCYARLFDNFQRRLTNLMNECHALKNNLLNENKRVSKKSSKISHNGELKGSTLNEKTKISNVKQIWVKKNELKCFVVHTALRSIESHSWYLDSGCSYHMTGNKSLFTSFIEFDGGNVTFGDGNMARVKGKGTICAPNIPNLEEVLYVEGLKANLISISQMCENEFNVQFSQNLCKVFDLNDVCVMIGLRTCDNCYVVSKKSPSLSSLVCGSSKIARVNHLLQHRLLQNEKEHPIVKVRIDRGIKFDDANVVDRLKNHVLHSRSKHVDIKHHFIQDLVEDKIVSLEFFLMEGQIANNVTKPLDVSRFESLRSPMGLYTLY</sequence>
<keyword evidence="1" id="KW-0175">Coiled coil</keyword>
<accession>A0A438IV74</accession>
<dbReference type="Pfam" id="PF14223">
    <property type="entry name" value="Retrotran_gag_2"/>
    <property type="match status" value="1"/>
</dbReference>
<evidence type="ECO:0000313" key="4">
    <source>
        <dbReference type="EMBL" id="RVX00651.1"/>
    </source>
</evidence>
<feature type="coiled-coil region" evidence="1">
    <location>
        <begin position="410"/>
        <end position="437"/>
    </location>
</feature>
<comment type="caution">
    <text evidence="4">The sequence shown here is derived from an EMBL/GenBank/DDBJ whole genome shotgun (WGS) entry which is preliminary data.</text>
</comment>
<organism evidence="4 5">
    <name type="scientific">Vitis vinifera</name>
    <name type="common">Grape</name>
    <dbReference type="NCBI Taxonomy" id="29760"/>
    <lineage>
        <taxon>Eukaryota</taxon>
        <taxon>Viridiplantae</taxon>
        <taxon>Streptophyta</taxon>
        <taxon>Embryophyta</taxon>
        <taxon>Tracheophyta</taxon>
        <taxon>Spermatophyta</taxon>
        <taxon>Magnoliopsida</taxon>
        <taxon>eudicotyledons</taxon>
        <taxon>Gunneridae</taxon>
        <taxon>Pentapetalae</taxon>
        <taxon>rosids</taxon>
        <taxon>Vitales</taxon>
        <taxon>Vitaceae</taxon>
        <taxon>Viteae</taxon>
        <taxon>Vitis</taxon>
    </lineage>
</organism>
<proteinExistence type="predicted"/>
<feature type="domain" description="Retrovirus-related Pol polyprotein from transposon TNT 1-94-like beta-barrel" evidence="3">
    <location>
        <begin position="492"/>
        <end position="567"/>
    </location>
</feature>
<evidence type="ECO:0000256" key="1">
    <source>
        <dbReference type="SAM" id="Coils"/>
    </source>
</evidence>
<gene>
    <name evidence="4" type="ORF">CK203_030284</name>
</gene>
<evidence type="ECO:0000256" key="2">
    <source>
        <dbReference type="SAM" id="MobiDB-lite"/>
    </source>
</evidence>
<protein>
    <recommendedName>
        <fullName evidence="3">Retrovirus-related Pol polyprotein from transposon TNT 1-94-like beta-barrel domain-containing protein</fullName>
    </recommendedName>
</protein>
<dbReference type="AlphaFoldDB" id="A0A438IV74"/>
<dbReference type="Pfam" id="PF22936">
    <property type="entry name" value="Pol_BBD"/>
    <property type="match status" value="1"/>
</dbReference>
<dbReference type="PANTHER" id="PTHR35317">
    <property type="entry name" value="OS04G0629600 PROTEIN"/>
    <property type="match status" value="1"/>
</dbReference>
<evidence type="ECO:0000313" key="5">
    <source>
        <dbReference type="Proteomes" id="UP000288805"/>
    </source>
</evidence>
<dbReference type="Proteomes" id="UP000288805">
    <property type="component" value="Unassembled WGS sequence"/>
</dbReference>
<dbReference type="EMBL" id="QGNW01000080">
    <property type="protein sequence ID" value="RVX00651.1"/>
    <property type="molecule type" value="Genomic_DNA"/>
</dbReference>
<feature type="region of interest" description="Disordered" evidence="2">
    <location>
        <begin position="256"/>
        <end position="277"/>
    </location>
</feature>
<name>A0A438IV74_VITVI</name>
<dbReference type="InterPro" id="IPR054722">
    <property type="entry name" value="PolX-like_BBD"/>
</dbReference>
<dbReference type="PANTHER" id="PTHR35317:SF35">
    <property type="entry name" value="DUF4219 DOMAIN-CONTAINING PROTEIN"/>
    <property type="match status" value="1"/>
</dbReference>